<protein>
    <submittedName>
        <fullName evidence="2">30S ribosomal protein S11, chloroplastic</fullName>
    </submittedName>
</protein>
<name>A0A0A9YWI5_LYGHE</name>
<feature type="non-terminal residue" evidence="2">
    <location>
        <position position="1"/>
    </location>
</feature>
<feature type="region of interest" description="Disordered" evidence="1">
    <location>
        <begin position="56"/>
        <end position="88"/>
    </location>
</feature>
<dbReference type="GO" id="GO:0005840">
    <property type="term" value="C:ribosome"/>
    <property type="evidence" value="ECO:0007669"/>
    <property type="project" value="UniProtKB-KW"/>
</dbReference>
<feature type="compositionally biased region" description="Polar residues" evidence="1">
    <location>
        <begin position="56"/>
        <end position="77"/>
    </location>
</feature>
<reference evidence="2" key="1">
    <citation type="journal article" date="2014" name="PLoS ONE">
        <title>Transcriptome-Based Identification of ABC Transporters in the Western Tarnished Plant Bug Lygus hesperus.</title>
        <authorList>
            <person name="Hull J.J."/>
            <person name="Chaney K."/>
            <person name="Geib S.M."/>
            <person name="Fabrick J.A."/>
            <person name="Brent C.S."/>
            <person name="Walsh D."/>
            <person name="Lavine L.C."/>
        </authorList>
    </citation>
    <scope>NUCLEOTIDE SEQUENCE</scope>
</reference>
<feature type="non-terminal residue" evidence="2">
    <location>
        <position position="118"/>
    </location>
</feature>
<evidence type="ECO:0000256" key="1">
    <source>
        <dbReference type="SAM" id="MobiDB-lite"/>
    </source>
</evidence>
<feature type="compositionally biased region" description="Basic and acidic residues" evidence="1">
    <location>
        <begin position="79"/>
        <end position="88"/>
    </location>
</feature>
<gene>
    <name evidence="2" type="primary">rps11_3</name>
    <name evidence="2" type="ORF">CM83_104436</name>
</gene>
<keyword evidence="2" id="KW-0689">Ribosomal protein</keyword>
<accession>A0A0A9YWI5</accession>
<organism evidence="2">
    <name type="scientific">Lygus hesperus</name>
    <name type="common">Western plant bug</name>
    <dbReference type="NCBI Taxonomy" id="30085"/>
    <lineage>
        <taxon>Eukaryota</taxon>
        <taxon>Metazoa</taxon>
        <taxon>Ecdysozoa</taxon>
        <taxon>Arthropoda</taxon>
        <taxon>Hexapoda</taxon>
        <taxon>Insecta</taxon>
        <taxon>Pterygota</taxon>
        <taxon>Neoptera</taxon>
        <taxon>Paraneoptera</taxon>
        <taxon>Hemiptera</taxon>
        <taxon>Heteroptera</taxon>
        <taxon>Panheteroptera</taxon>
        <taxon>Cimicomorpha</taxon>
        <taxon>Miridae</taxon>
        <taxon>Mirini</taxon>
        <taxon>Lygus</taxon>
    </lineage>
</organism>
<dbReference type="EMBL" id="GBHO01008146">
    <property type="protein sequence ID" value="JAG35458.1"/>
    <property type="molecule type" value="Transcribed_RNA"/>
</dbReference>
<reference evidence="2" key="2">
    <citation type="submission" date="2014-07" db="EMBL/GenBank/DDBJ databases">
        <authorList>
            <person name="Hull J."/>
        </authorList>
    </citation>
    <scope>NUCLEOTIDE SEQUENCE</scope>
</reference>
<dbReference type="AlphaFoldDB" id="A0A0A9YWI5"/>
<keyword evidence="2" id="KW-0687">Ribonucleoprotein</keyword>
<sequence>ADIDSQNVSGELTMENTVHEHTTVFETFESLIERADIFIEGLHELHEEPLVIDTTSEVSHSFSGDSKNIPSDSQTVPEDSLKTNIDRGYDPMEGCSYAVSVNSEKPTRMPFTRTANDD</sequence>
<evidence type="ECO:0000313" key="2">
    <source>
        <dbReference type="EMBL" id="JAG35458.1"/>
    </source>
</evidence>
<proteinExistence type="predicted"/>